<dbReference type="InterPro" id="IPR036249">
    <property type="entry name" value="Thioredoxin-like_sf"/>
</dbReference>
<dbReference type="FunFam" id="3.40.30.10:FF:000010">
    <property type="entry name" value="Glutathione peroxidase"/>
    <property type="match status" value="1"/>
</dbReference>
<dbReference type="Pfam" id="PF00255">
    <property type="entry name" value="GSHPx"/>
    <property type="match status" value="1"/>
</dbReference>
<protein>
    <recommendedName>
        <fullName evidence="5">Glutathione peroxidase</fullName>
    </recommendedName>
</protein>
<dbReference type="Gene3D" id="3.40.30.10">
    <property type="entry name" value="Glutaredoxin"/>
    <property type="match status" value="1"/>
</dbReference>
<evidence type="ECO:0000313" key="7">
    <source>
        <dbReference type="EMBL" id="EGQ23210.1"/>
    </source>
</evidence>
<dbReference type="GO" id="GO:0004601">
    <property type="term" value="F:peroxidase activity"/>
    <property type="evidence" value="ECO:0007669"/>
    <property type="project" value="UniProtKB-KW"/>
</dbReference>
<dbReference type="GO" id="GO:0034599">
    <property type="term" value="P:cellular response to oxidative stress"/>
    <property type="evidence" value="ECO:0007669"/>
    <property type="project" value="TreeGrafter"/>
</dbReference>
<dbReference type="InterPro" id="IPR013766">
    <property type="entry name" value="Thioredoxin_domain"/>
</dbReference>
<accession>F9DV57</accession>
<evidence type="ECO:0000256" key="3">
    <source>
        <dbReference type="ARBA" id="ARBA00023002"/>
    </source>
</evidence>
<comment type="caution">
    <text evidence="7">The sequence shown here is derived from an EMBL/GenBank/DDBJ whole genome shotgun (WGS) entry which is preliminary data.</text>
</comment>
<reference evidence="7 8" key="1">
    <citation type="submission" date="2011-04" db="EMBL/GenBank/DDBJ databases">
        <authorList>
            <person name="Muzny D."/>
            <person name="Qin X."/>
            <person name="Deng J."/>
            <person name="Jiang H."/>
            <person name="Liu Y."/>
            <person name="Qu J."/>
            <person name="Song X.-Z."/>
            <person name="Zhang L."/>
            <person name="Thornton R."/>
            <person name="Coyle M."/>
            <person name="Francisco L."/>
            <person name="Jackson L."/>
            <person name="Javaid M."/>
            <person name="Korchina V."/>
            <person name="Kovar C."/>
            <person name="Mata R."/>
            <person name="Mathew T."/>
            <person name="Ngo R."/>
            <person name="Nguyen L."/>
            <person name="Nguyen N."/>
            <person name="Okwuonu G."/>
            <person name="Ongeri F."/>
            <person name="Pham C."/>
            <person name="Simmons D."/>
            <person name="Wilczek-Boney K."/>
            <person name="Hale W."/>
            <person name="Jakkamsetti A."/>
            <person name="Pham P."/>
            <person name="Ruth R."/>
            <person name="San Lucas F."/>
            <person name="Warren J."/>
            <person name="Zhang J."/>
            <person name="Zhao Z."/>
            <person name="Zhou C."/>
            <person name="Zhu D."/>
            <person name="Lee S."/>
            <person name="Bess C."/>
            <person name="Blankenburg K."/>
            <person name="Forbes L."/>
            <person name="Fu Q."/>
            <person name="Gubbala S."/>
            <person name="Hirani K."/>
            <person name="Jayaseelan J.C."/>
            <person name="Lara F."/>
            <person name="Munidasa M."/>
            <person name="Palculict T."/>
            <person name="Patil S."/>
            <person name="Pu L.-L."/>
            <person name="Saada N."/>
            <person name="Tang L."/>
            <person name="Weissenberger G."/>
            <person name="Zhu Y."/>
            <person name="Hemphill L."/>
            <person name="Shang Y."/>
            <person name="Youmans B."/>
            <person name="Ayvaz T."/>
            <person name="Ross M."/>
            <person name="Santibanez J."/>
            <person name="Aqrawi P."/>
            <person name="Gross S."/>
            <person name="Joshi V."/>
            <person name="Fowler G."/>
            <person name="Nazareth L."/>
            <person name="Reid J."/>
            <person name="Worley K."/>
            <person name="Petrosino J."/>
            <person name="Highlander S."/>
            <person name="Gibbs R."/>
        </authorList>
    </citation>
    <scope>NUCLEOTIDE SEQUENCE [LARGE SCALE GENOMIC DNA]</scope>
    <source>
        <strain evidence="7 8">2681</strain>
    </source>
</reference>
<dbReference type="PROSITE" id="PS51355">
    <property type="entry name" value="GLUTATHIONE_PEROXID_3"/>
    <property type="match status" value="1"/>
</dbReference>
<dbReference type="PRINTS" id="PR01011">
    <property type="entry name" value="GLUTPROXDASE"/>
</dbReference>
<comment type="similarity">
    <text evidence="1 5">Belongs to the glutathione peroxidase family.</text>
</comment>
<dbReference type="PROSITE" id="PS00460">
    <property type="entry name" value="GLUTATHIONE_PEROXID_1"/>
    <property type="match status" value="1"/>
</dbReference>
<feature type="active site" evidence="4">
    <location>
        <position position="46"/>
    </location>
</feature>
<dbReference type="AlphaFoldDB" id="F9DV57"/>
<keyword evidence="2 5" id="KW-0575">Peroxidase</keyword>
<proteinExistence type="inferred from homology"/>
<dbReference type="PANTHER" id="PTHR11592:SF78">
    <property type="entry name" value="GLUTATHIONE PEROXIDASE"/>
    <property type="match status" value="1"/>
</dbReference>
<evidence type="ECO:0000256" key="4">
    <source>
        <dbReference type="PIRSR" id="PIRSR000303-1"/>
    </source>
</evidence>
<evidence type="ECO:0000256" key="1">
    <source>
        <dbReference type="ARBA" id="ARBA00006926"/>
    </source>
</evidence>
<keyword evidence="3 5" id="KW-0560">Oxidoreductase</keyword>
<feature type="domain" description="Thioredoxin" evidence="6">
    <location>
        <begin position="8"/>
        <end position="170"/>
    </location>
</feature>
<dbReference type="SUPFAM" id="SSF52833">
    <property type="entry name" value="Thioredoxin-like"/>
    <property type="match status" value="1"/>
</dbReference>
<dbReference type="eggNOG" id="COG0386">
    <property type="taxonomic scope" value="Bacteria"/>
</dbReference>
<dbReference type="InterPro" id="IPR000889">
    <property type="entry name" value="Glutathione_peroxidase"/>
</dbReference>
<dbReference type="STRING" id="759851.SAMN04244570_0419"/>
<evidence type="ECO:0000256" key="2">
    <source>
        <dbReference type="ARBA" id="ARBA00022559"/>
    </source>
</evidence>
<dbReference type="Proteomes" id="UP000005316">
    <property type="component" value="Unassembled WGS sequence"/>
</dbReference>
<gene>
    <name evidence="7" type="primary">gpxA</name>
    <name evidence="7" type="ORF">HMPREF9372_2688</name>
</gene>
<dbReference type="PIRSF" id="PIRSF000303">
    <property type="entry name" value="Glutathion_perox"/>
    <property type="match status" value="1"/>
</dbReference>
<evidence type="ECO:0000259" key="6">
    <source>
        <dbReference type="PROSITE" id="PS51352"/>
    </source>
</evidence>
<evidence type="ECO:0000313" key="8">
    <source>
        <dbReference type="Proteomes" id="UP000005316"/>
    </source>
</evidence>
<dbReference type="PANTHER" id="PTHR11592">
    <property type="entry name" value="GLUTATHIONE PEROXIDASE"/>
    <property type="match status" value="1"/>
</dbReference>
<dbReference type="PROSITE" id="PS51352">
    <property type="entry name" value="THIOREDOXIN_2"/>
    <property type="match status" value="1"/>
</dbReference>
<dbReference type="InterPro" id="IPR029759">
    <property type="entry name" value="GPX_AS"/>
</dbReference>
<dbReference type="HOGENOM" id="CLU_029507_2_2_9"/>
<evidence type="ECO:0000256" key="5">
    <source>
        <dbReference type="RuleBase" id="RU000499"/>
    </source>
</evidence>
<name>F9DV57_9BACL</name>
<sequence>MNEKRRGDLNVTTVYDFIVMTAGGEKKTLQEYKGKPMIIVNTASKCGFTKQFKELQELYEDYREKGLVILGFPSDNFNNQEFDDIDETVEFCQVNYGVTFPMFAKVNVKGHEADPLFSYLIEQKKGILTEGIKWNFTKFLIDQNGQVVERFAPQTNPLKMKKSLEKLFNE</sequence>
<organism evidence="7 8">
    <name type="scientific">Sporosarcina newyorkensis 2681</name>
    <dbReference type="NCBI Taxonomy" id="1027292"/>
    <lineage>
        <taxon>Bacteria</taxon>
        <taxon>Bacillati</taxon>
        <taxon>Bacillota</taxon>
        <taxon>Bacilli</taxon>
        <taxon>Bacillales</taxon>
        <taxon>Caryophanaceae</taxon>
        <taxon>Sporosarcina</taxon>
    </lineage>
</organism>
<dbReference type="CDD" id="cd00340">
    <property type="entry name" value="GSH_Peroxidase"/>
    <property type="match status" value="1"/>
</dbReference>
<dbReference type="EMBL" id="AFPZ01000085">
    <property type="protein sequence ID" value="EGQ23210.1"/>
    <property type="molecule type" value="Genomic_DNA"/>
</dbReference>